<comment type="cofactor">
    <cofactor evidence="1 18 19">
        <name>FAD</name>
        <dbReference type="ChEBI" id="CHEBI:57692"/>
    </cofactor>
</comment>
<keyword evidence="6 18" id="KW-0256">Endoplasmic reticulum</keyword>
<dbReference type="OrthoDB" id="66881at2759"/>
<dbReference type="PIRSF" id="PIRSF000332">
    <property type="entry name" value="FMO"/>
    <property type="match status" value="1"/>
</dbReference>
<keyword evidence="8 18" id="KW-0521">NADP</keyword>
<dbReference type="InParanoid" id="A0A6P8HCR9"/>
<evidence type="ECO:0000256" key="18">
    <source>
        <dbReference type="PIRNR" id="PIRNR000332"/>
    </source>
</evidence>
<dbReference type="InterPro" id="IPR050346">
    <property type="entry name" value="FMO-like"/>
</dbReference>
<evidence type="ECO:0000256" key="11">
    <source>
        <dbReference type="ARBA" id="ARBA00023033"/>
    </source>
</evidence>
<keyword evidence="12 18" id="KW-0472">Membrane</keyword>
<evidence type="ECO:0000256" key="17">
    <source>
        <dbReference type="ARBA" id="ARBA00049443"/>
    </source>
</evidence>
<evidence type="ECO:0000256" key="4">
    <source>
        <dbReference type="ARBA" id="ARBA00022630"/>
    </source>
</evidence>
<gene>
    <name evidence="22" type="primary">LOC116290527</name>
</gene>
<keyword evidence="5 20" id="KW-0812">Transmembrane</keyword>
<evidence type="ECO:0000256" key="19">
    <source>
        <dbReference type="RuleBase" id="RU361177"/>
    </source>
</evidence>
<dbReference type="Gene3D" id="3.50.50.60">
    <property type="entry name" value="FAD/NAD(P)-binding domain"/>
    <property type="match status" value="1"/>
</dbReference>
<evidence type="ECO:0000256" key="9">
    <source>
        <dbReference type="ARBA" id="ARBA00022989"/>
    </source>
</evidence>
<reference evidence="22" key="1">
    <citation type="submission" date="2025-08" db="UniProtKB">
        <authorList>
            <consortium name="RefSeq"/>
        </authorList>
    </citation>
    <scope>IDENTIFICATION</scope>
    <source>
        <tissue evidence="22">Tentacle</tissue>
    </source>
</reference>
<keyword evidence="10 18" id="KW-0560">Oxidoreductase</keyword>
<dbReference type="AlphaFoldDB" id="A0A6P8HCR9"/>
<evidence type="ECO:0000256" key="1">
    <source>
        <dbReference type="ARBA" id="ARBA00001974"/>
    </source>
</evidence>
<organism evidence="21 22">
    <name type="scientific">Actinia tenebrosa</name>
    <name type="common">Australian red waratah sea anemone</name>
    <dbReference type="NCBI Taxonomy" id="6105"/>
    <lineage>
        <taxon>Eukaryota</taxon>
        <taxon>Metazoa</taxon>
        <taxon>Cnidaria</taxon>
        <taxon>Anthozoa</taxon>
        <taxon>Hexacorallia</taxon>
        <taxon>Actiniaria</taxon>
        <taxon>Actiniidae</taxon>
        <taxon>Actinia</taxon>
    </lineage>
</organism>
<dbReference type="InterPro" id="IPR020946">
    <property type="entry name" value="Flavin_mOase-like"/>
</dbReference>
<evidence type="ECO:0000256" key="20">
    <source>
        <dbReference type="SAM" id="Phobius"/>
    </source>
</evidence>
<evidence type="ECO:0000256" key="3">
    <source>
        <dbReference type="ARBA" id="ARBA00009183"/>
    </source>
</evidence>
<evidence type="ECO:0000256" key="14">
    <source>
        <dbReference type="ARBA" id="ARBA00047338"/>
    </source>
</evidence>
<sequence length="534" mass="60714">MAKKVAIIGAGISGLGSIKNALDAGLEPTAYERDSWIGGIWRFTEDDRSTVQKSTILNTSKHFSCFSDFPIPKDMPNYLPADLYQRYLENYAEKFDLTKRIRFNHRIEKIKKSEDYEDTGRWEVHYVDERAENKEVVAVVYDFVMVCSGVYSQPYIPDIPSIKEFTGEIIHSKKYKTFKGFEGKRVLVVGLGNTAGDIACELSRHAAQVYISTRRGAWILPRLSTGGQPIDMYGFRRSINSIPKKVRSWLFEAKIKSIYNLANFGLEPVDNPGVQFAVINDELPHRIVVGSIIVKDEIDYFKEKQVFFKDGNHIDAIDTVIFATGFNTQCPVLPASMFKPNQSHQFYKAVFSPELSKPTLAVIGCFRVKGPVLPLTELQARWAVQVFNGECILPNKEEMNKDILAFQYHDKMEKYGKASSVKFLINSYIDYMDDVASLIGAKPNLWKMFFQDPGFAIKCFFGPCIPAQYRLVGPHPWSGARKVIEDVEDSIRTPLRTRTVVEHQSSKSAARRFLNWILLALFVLVVGMFLLKVK</sequence>
<evidence type="ECO:0000256" key="5">
    <source>
        <dbReference type="ARBA" id="ARBA00022692"/>
    </source>
</evidence>
<evidence type="ECO:0000256" key="12">
    <source>
        <dbReference type="ARBA" id="ARBA00023136"/>
    </source>
</evidence>
<evidence type="ECO:0000313" key="22">
    <source>
        <dbReference type="RefSeq" id="XP_031553441.1"/>
    </source>
</evidence>
<dbReference type="GO" id="GO:0004499">
    <property type="term" value="F:N,N-dimethylaniline monooxygenase activity"/>
    <property type="evidence" value="ECO:0007669"/>
    <property type="project" value="UniProtKB-UniRule"/>
</dbReference>
<dbReference type="GO" id="GO:0050661">
    <property type="term" value="F:NADP binding"/>
    <property type="evidence" value="ECO:0007669"/>
    <property type="project" value="InterPro"/>
</dbReference>
<comment type="similarity">
    <text evidence="3 18 19">Belongs to the FMO family.</text>
</comment>
<dbReference type="InterPro" id="IPR036188">
    <property type="entry name" value="FAD/NAD-bd_sf"/>
</dbReference>
<dbReference type="SUPFAM" id="SSF51905">
    <property type="entry name" value="FAD/NAD(P)-binding domain"/>
    <property type="match status" value="2"/>
</dbReference>
<keyword evidence="7 18" id="KW-0274">FAD</keyword>
<comment type="function">
    <text evidence="13">Broad spectrum monooxygenase that catalyzes the oxygenation of a wide variety of nitrogen- and sulfur-containing compounds including xenobiotics. Catalyzes the S-oxygenation of hypotaurine to produce taurine, an organic osmolyte involved in cell volume regulation as well as a variety of cytoprotective and developmental processes. In vitro, catalyzes the N-oxygenation of trimethylamine (TMA) to produce trimethylamine N-oxide (TMAO) and could therefore participate to the detoxification of this compound that is generated by the action of gut microbiota from dietary precursors such as choline, choline containing compounds, betaine or L-carnitine.</text>
</comment>
<dbReference type="Pfam" id="PF00743">
    <property type="entry name" value="FMO-like"/>
    <property type="match status" value="1"/>
</dbReference>
<dbReference type="InterPro" id="IPR000960">
    <property type="entry name" value="Flavin_mOase"/>
</dbReference>
<evidence type="ECO:0000256" key="15">
    <source>
        <dbReference type="ARBA" id="ARBA00048041"/>
    </source>
</evidence>
<evidence type="ECO:0000256" key="16">
    <source>
        <dbReference type="ARBA" id="ARBA00048088"/>
    </source>
</evidence>
<proteinExistence type="inferred from homology"/>
<keyword evidence="21" id="KW-1185">Reference proteome</keyword>
<evidence type="ECO:0000256" key="10">
    <source>
        <dbReference type="ARBA" id="ARBA00023002"/>
    </source>
</evidence>
<name>A0A6P8HCR9_ACTTE</name>
<feature type="transmembrane region" description="Helical" evidence="20">
    <location>
        <begin position="513"/>
        <end position="531"/>
    </location>
</feature>
<dbReference type="PANTHER" id="PTHR23023">
    <property type="entry name" value="DIMETHYLANILINE MONOOXYGENASE"/>
    <property type="match status" value="1"/>
</dbReference>
<dbReference type="EC" id="1.-.-.-" evidence="19"/>
<evidence type="ECO:0000313" key="21">
    <source>
        <dbReference type="Proteomes" id="UP000515163"/>
    </source>
</evidence>
<evidence type="ECO:0000256" key="2">
    <source>
        <dbReference type="ARBA" id="ARBA00004389"/>
    </source>
</evidence>
<dbReference type="Proteomes" id="UP000515163">
    <property type="component" value="Unplaced"/>
</dbReference>
<evidence type="ECO:0000256" key="8">
    <source>
        <dbReference type="ARBA" id="ARBA00022857"/>
    </source>
</evidence>
<comment type="catalytic activity">
    <reaction evidence="15">
        <text>hypotaurine + NADPH + O2 + H(+) = taurine + NADP(+) + H2O</text>
        <dbReference type="Rhea" id="RHEA:69819"/>
        <dbReference type="ChEBI" id="CHEBI:15377"/>
        <dbReference type="ChEBI" id="CHEBI:15378"/>
        <dbReference type="ChEBI" id="CHEBI:15379"/>
        <dbReference type="ChEBI" id="CHEBI:57783"/>
        <dbReference type="ChEBI" id="CHEBI:57853"/>
        <dbReference type="ChEBI" id="CHEBI:58349"/>
        <dbReference type="ChEBI" id="CHEBI:507393"/>
        <dbReference type="EC" id="1.14.13.8"/>
    </reaction>
    <physiologicalReaction direction="left-to-right" evidence="15">
        <dbReference type="Rhea" id="RHEA:69820"/>
    </physiologicalReaction>
</comment>
<keyword evidence="4 18" id="KW-0285">Flavoprotein</keyword>
<dbReference type="GeneID" id="116290527"/>
<evidence type="ECO:0000256" key="7">
    <source>
        <dbReference type="ARBA" id="ARBA00022827"/>
    </source>
</evidence>
<dbReference type="FunFam" id="3.50.50.60:FF:000159">
    <property type="entry name" value="Dimethylaniline monooxygenase [N-oxide-forming]"/>
    <property type="match status" value="1"/>
</dbReference>
<dbReference type="RefSeq" id="XP_031553441.1">
    <property type="nucleotide sequence ID" value="XM_031697581.1"/>
</dbReference>
<dbReference type="GO" id="GO:0050660">
    <property type="term" value="F:flavin adenine dinucleotide binding"/>
    <property type="evidence" value="ECO:0007669"/>
    <property type="project" value="InterPro"/>
</dbReference>
<accession>A0A6P8HCR9</accession>
<keyword evidence="9 20" id="KW-1133">Transmembrane helix</keyword>
<protein>
    <recommendedName>
        <fullName evidence="19">Flavin-containing monooxygenase</fullName>
        <ecNumber evidence="19">1.-.-.-</ecNumber>
    </recommendedName>
</protein>
<comment type="subcellular location">
    <subcellularLocation>
        <location evidence="2">Endoplasmic reticulum membrane</location>
        <topology evidence="2">Single-pass membrane protein</topology>
    </subcellularLocation>
</comment>
<dbReference type="KEGG" id="aten:116290527"/>
<keyword evidence="11 18" id="KW-0503">Monooxygenase</keyword>
<dbReference type="PRINTS" id="PR00370">
    <property type="entry name" value="FMOXYGENASE"/>
</dbReference>
<dbReference type="GO" id="GO:0034899">
    <property type="term" value="F:trimethylamine monooxygenase activity"/>
    <property type="evidence" value="ECO:0007669"/>
    <property type="project" value="UniProtKB-EC"/>
</dbReference>
<evidence type="ECO:0000256" key="6">
    <source>
        <dbReference type="ARBA" id="ARBA00022824"/>
    </source>
</evidence>
<comment type="catalytic activity">
    <reaction evidence="16">
        <text>trimethylamine + NADPH + O2 = trimethylamine N-oxide + NADP(+) + H2O</text>
        <dbReference type="Rhea" id="RHEA:31979"/>
        <dbReference type="ChEBI" id="CHEBI:15377"/>
        <dbReference type="ChEBI" id="CHEBI:15379"/>
        <dbReference type="ChEBI" id="CHEBI:15724"/>
        <dbReference type="ChEBI" id="CHEBI:57783"/>
        <dbReference type="ChEBI" id="CHEBI:58349"/>
        <dbReference type="ChEBI" id="CHEBI:58389"/>
        <dbReference type="EC" id="1.14.13.148"/>
    </reaction>
    <physiologicalReaction direction="left-to-right" evidence="16">
        <dbReference type="Rhea" id="RHEA:31980"/>
    </physiologicalReaction>
</comment>
<dbReference type="GO" id="GO:0005789">
    <property type="term" value="C:endoplasmic reticulum membrane"/>
    <property type="evidence" value="ECO:0007669"/>
    <property type="project" value="UniProtKB-SubCell"/>
</dbReference>
<evidence type="ECO:0000256" key="13">
    <source>
        <dbReference type="ARBA" id="ARBA00045957"/>
    </source>
</evidence>
<comment type="catalytic activity">
    <reaction evidence="14">
        <text>hypotaurine + NADH + O2 + H(+) = taurine + NAD(+) + H2O</text>
        <dbReference type="Rhea" id="RHEA:74111"/>
        <dbReference type="ChEBI" id="CHEBI:15377"/>
        <dbReference type="ChEBI" id="CHEBI:15378"/>
        <dbReference type="ChEBI" id="CHEBI:15379"/>
        <dbReference type="ChEBI" id="CHEBI:57540"/>
        <dbReference type="ChEBI" id="CHEBI:57853"/>
        <dbReference type="ChEBI" id="CHEBI:57945"/>
        <dbReference type="ChEBI" id="CHEBI:507393"/>
        <dbReference type="EC" id="1.14.13.8"/>
    </reaction>
    <physiologicalReaction direction="left-to-right" evidence="14">
        <dbReference type="Rhea" id="RHEA:74112"/>
    </physiologicalReaction>
</comment>
<comment type="catalytic activity">
    <reaction evidence="17">
        <text>N,N-dimethylaniline + NADPH + O2 + H(+) = N,N-dimethylaniline N-oxide + NADP(+) + H2O</text>
        <dbReference type="Rhea" id="RHEA:24468"/>
        <dbReference type="ChEBI" id="CHEBI:15377"/>
        <dbReference type="ChEBI" id="CHEBI:15378"/>
        <dbReference type="ChEBI" id="CHEBI:15379"/>
        <dbReference type="ChEBI" id="CHEBI:16269"/>
        <dbReference type="ChEBI" id="CHEBI:17735"/>
        <dbReference type="ChEBI" id="CHEBI:57783"/>
        <dbReference type="ChEBI" id="CHEBI:58349"/>
        <dbReference type="EC" id="1.14.13.8"/>
    </reaction>
    <physiologicalReaction direction="left-to-right" evidence="17">
        <dbReference type="Rhea" id="RHEA:24469"/>
    </physiologicalReaction>
</comment>